<organism evidence="2">
    <name type="scientific">Noccaea caerulescens</name>
    <name type="common">Alpine penny-cress</name>
    <name type="synonym">Thlaspi caerulescens</name>
    <dbReference type="NCBI Taxonomy" id="107243"/>
    <lineage>
        <taxon>Eukaryota</taxon>
        <taxon>Viridiplantae</taxon>
        <taxon>Streptophyta</taxon>
        <taxon>Embryophyta</taxon>
        <taxon>Tracheophyta</taxon>
        <taxon>Spermatophyta</taxon>
        <taxon>Magnoliopsida</taxon>
        <taxon>eudicotyledons</taxon>
        <taxon>Gunneridae</taxon>
        <taxon>Pentapetalae</taxon>
        <taxon>rosids</taxon>
        <taxon>malvids</taxon>
        <taxon>Brassicales</taxon>
        <taxon>Brassicaceae</taxon>
        <taxon>Coluteocarpeae</taxon>
        <taxon>Noccaea</taxon>
    </lineage>
</organism>
<dbReference type="PANTHER" id="PTHR31228:SF31">
    <property type="entry name" value="CYSTATIN DOMAIN-CONTAINING PROTEIN"/>
    <property type="match status" value="1"/>
</dbReference>
<sequence>MTSSIDDKEKSDPSSPKHQKMTEEETIWYDSDSDDSECGTPEEIQLFYDEWDKSQGFDMDFSKLTYCSSWKQLDLDDSTMVDEPETNREFIATLANLALTKHNAEYQTSLELGKILLRANFYLAAGPVFHISFEVNDPSDDNQTIPCRAVVRYVASCFPRPTS</sequence>
<accession>A0A1J3K223</accession>
<dbReference type="NCBIfam" id="TIGR01638">
    <property type="entry name" value="Atha_cystat_rel"/>
    <property type="match status" value="1"/>
</dbReference>
<evidence type="ECO:0000313" key="2">
    <source>
        <dbReference type="EMBL" id="JAU98320.1"/>
    </source>
</evidence>
<feature type="region of interest" description="Disordered" evidence="1">
    <location>
        <begin position="1"/>
        <end position="39"/>
    </location>
</feature>
<dbReference type="AlphaFoldDB" id="A0A1J3K223"/>
<dbReference type="PANTHER" id="PTHR31228">
    <property type="entry name" value="CYSTATIN/MONELLIN SUPERFAMILY PROTEIN"/>
    <property type="match status" value="1"/>
</dbReference>
<evidence type="ECO:0008006" key="3">
    <source>
        <dbReference type="Google" id="ProtNLM"/>
    </source>
</evidence>
<dbReference type="InterPro" id="IPR006525">
    <property type="entry name" value="Cystatin-related_pln"/>
</dbReference>
<gene>
    <name evidence="2" type="ORF">MP_TR10056_c0_g1_i1_g.30219</name>
</gene>
<reference evidence="2" key="1">
    <citation type="submission" date="2016-07" db="EMBL/GenBank/DDBJ databases">
        <title>De novo transcriptome assembly of four accessions of the metal hyperaccumulator plant Noccaea caerulescens.</title>
        <authorList>
            <person name="Blande D."/>
            <person name="Halimaa P."/>
            <person name="Tervahauta A.I."/>
            <person name="Aarts M.G."/>
            <person name="Karenlampi S.O."/>
        </authorList>
    </citation>
    <scope>NUCLEOTIDE SEQUENCE</scope>
</reference>
<proteinExistence type="predicted"/>
<feature type="compositionally biased region" description="Basic and acidic residues" evidence="1">
    <location>
        <begin position="1"/>
        <end position="12"/>
    </location>
</feature>
<feature type="compositionally biased region" description="Acidic residues" evidence="1">
    <location>
        <begin position="24"/>
        <end position="37"/>
    </location>
</feature>
<name>A0A1J3K223_NOCCA</name>
<evidence type="ECO:0000256" key="1">
    <source>
        <dbReference type="SAM" id="MobiDB-lite"/>
    </source>
</evidence>
<protein>
    <recommendedName>
        <fullName evidence="3">Cystatin domain-containing protein</fullName>
    </recommendedName>
</protein>
<dbReference type="EMBL" id="GEVM01007618">
    <property type="protein sequence ID" value="JAU98320.1"/>
    <property type="molecule type" value="Transcribed_RNA"/>
</dbReference>